<name>A0ABR7S405_AQUAC</name>
<keyword evidence="3" id="KW-1185">Reference proteome</keyword>
<dbReference type="EMBL" id="LZEU01000001">
    <property type="protein sequence ID" value="MBC9251128.1"/>
    <property type="molecule type" value="Genomic_DNA"/>
</dbReference>
<dbReference type="InterPro" id="IPR024996">
    <property type="entry name" value="RNaseH_pPIWI_RE"/>
</dbReference>
<accession>A0ABR7S405</accession>
<dbReference type="Proteomes" id="UP000744555">
    <property type="component" value="Unassembled WGS sequence"/>
</dbReference>
<sequence>MAQKLGLFQSTRSPAVFYFVSPSKVYGSTSSQRYSTRYDADPIGLKEPWQQLGITEITLIEHGSFESSIGVAEQIAQFCRNAPLWDGHIRLPSPMHLGAQIAGDHPILEMRRKSDANRMAES</sequence>
<reference evidence="2 3" key="1">
    <citation type="submission" date="2016-06" db="EMBL/GenBank/DDBJ databases">
        <authorList>
            <person name="Ramos C."/>
            <person name="Pintado A."/>
            <person name="Crespo-Gomez J.I."/>
        </authorList>
    </citation>
    <scope>NUCLEOTIDE SEQUENCE [LARGE SCALE GENOMIC DNA]</scope>
    <source>
        <strain evidence="2 3">AVO110</strain>
    </source>
</reference>
<comment type="caution">
    <text evidence="2">The sequence shown here is derived from an EMBL/GenBank/DDBJ whole genome shotgun (WGS) entry which is preliminary data.</text>
</comment>
<feature type="domain" description="pPIWI-RE RNaseH" evidence="1">
    <location>
        <begin position="6"/>
        <end position="106"/>
    </location>
</feature>
<evidence type="ECO:0000313" key="2">
    <source>
        <dbReference type="EMBL" id="MBC9251128.1"/>
    </source>
</evidence>
<evidence type="ECO:0000313" key="3">
    <source>
        <dbReference type="Proteomes" id="UP000744555"/>
    </source>
</evidence>
<gene>
    <name evidence="2" type="ORF">A9179_12655</name>
</gene>
<protein>
    <submittedName>
        <fullName evidence="2">DUF3893 domain-containing protein</fullName>
    </submittedName>
</protein>
<evidence type="ECO:0000259" key="1">
    <source>
        <dbReference type="Pfam" id="PF13032"/>
    </source>
</evidence>
<proteinExistence type="predicted"/>
<organism evidence="2 3">
    <name type="scientific">Aquipseudomonas alcaligenes</name>
    <name type="common">Pseudomonas alcaligenes</name>
    <dbReference type="NCBI Taxonomy" id="43263"/>
    <lineage>
        <taxon>Bacteria</taxon>
        <taxon>Pseudomonadati</taxon>
        <taxon>Pseudomonadota</taxon>
        <taxon>Gammaproteobacteria</taxon>
        <taxon>Pseudomonadales</taxon>
        <taxon>Pseudomonadaceae</taxon>
        <taxon>Aquipseudomonas</taxon>
    </lineage>
</organism>
<dbReference type="Pfam" id="PF13032">
    <property type="entry name" value="RNaseH_pPIWI_RE"/>
    <property type="match status" value="1"/>
</dbReference>